<keyword evidence="2" id="KW-1185">Reference proteome</keyword>
<comment type="caution">
    <text evidence="1">The sequence shown here is derived from an EMBL/GenBank/DDBJ whole genome shotgun (WGS) entry which is preliminary data.</text>
</comment>
<proteinExistence type="predicted"/>
<name>A0A397T0G1_9GLOM</name>
<evidence type="ECO:0000313" key="1">
    <source>
        <dbReference type="EMBL" id="RIA89537.1"/>
    </source>
</evidence>
<accession>A0A397T0G1</accession>
<gene>
    <name evidence="1" type="ORF">C1645_824719</name>
</gene>
<organism evidence="1 2">
    <name type="scientific">Glomus cerebriforme</name>
    <dbReference type="NCBI Taxonomy" id="658196"/>
    <lineage>
        <taxon>Eukaryota</taxon>
        <taxon>Fungi</taxon>
        <taxon>Fungi incertae sedis</taxon>
        <taxon>Mucoromycota</taxon>
        <taxon>Glomeromycotina</taxon>
        <taxon>Glomeromycetes</taxon>
        <taxon>Glomerales</taxon>
        <taxon>Glomeraceae</taxon>
        <taxon>Glomus</taxon>
    </lineage>
</organism>
<sequence>MFQNTNLEYEIAGIYRKCIGYQGETNGNILEKNKSTSANKRKLENNQSDYCEGLKHLFDESNEDVIIENIDEKTLEEENKLPLAGGDKINLISSLAST</sequence>
<protein>
    <submittedName>
        <fullName evidence="1">Uncharacterized protein</fullName>
    </submittedName>
</protein>
<dbReference type="EMBL" id="QKYT01000216">
    <property type="protein sequence ID" value="RIA89537.1"/>
    <property type="molecule type" value="Genomic_DNA"/>
</dbReference>
<dbReference type="OrthoDB" id="2446509at2759"/>
<reference evidence="1 2" key="1">
    <citation type="submission" date="2018-06" db="EMBL/GenBank/DDBJ databases">
        <title>Comparative genomics reveals the genomic features of Rhizophagus irregularis, R. cerebriforme, R. diaphanum and Gigaspora rosea, and their symbiotic lifestyle signature.</title>
        <authorList>
            <person name="Morin E."/>
            <person name="San Clemente H."/>
            <person name="Chen E.C.H."/>
            <person name="De La Providencia I."/>
            <person name="Hainaut M."/>
            <person name="Kuo A."/>
            <person name="Kohler A."/>
            <person name="Murat C."/>
            <person name="Tang N."/>
            <person name="Roy S."/>
            <person name="Loubradou J."/>
            <person name="Henrissat B."/>
            <person name="Grigoriev I.V."/>
            <person name="Corradi N."/>
            <person name="Roux C."/>
            <person name="Martin F.M."/>
        </authorList>
    </citation>
    <scope>NUCLEOTIDE SEQUENCE [LARGE SCALE GENOMIC DNA]</scope>
    <source>
        <strain evidence="1 2">DAOM 227022</strain>
    </source>
</reference>
<dbReference type="AlphaFoldDB" id="A0A397T0G1"/>
<evidence type="ECO:0000313" key="2">
    <source>
        <dbReference type="Proteomes" id="UP000265703"/>
    </source>
</evidence>
<dbReference type="Proteomes" id="UP000265703">
    <property type="component" value="Unassembled WGS sequence"/>
</dbReference>